<evidence type="ECO:0000313" key="2">
    <source>
        <dbReference type="EMBL" id="KAG0287266.1"/>
    </source>
</evidence>
<gene>
    <name evidence="2" type="ORF">BGZ96_008806</name>
</gene>
<protein>
    <submittedName>
        <fullName evidence="2">Uncharacterized protein</fullName>
    </submittedName>
</protein>
<accession>A0ABQ7JZR9</accession>
<evidence type="ECO:0000256" key="1">
    <source>
        <dbReference type="SAM" id="MobiDB-lite"/>
    </source>
</evidence>
<organism evidence="2 3">
    <name type="scientific">Linnemannia gamsii</name>
    <dbReference type="NCBI Taxonomy" id="64522"/>
    <lineage>
        <taxon>Eukaryota</taxon>
        <taxon>Fungi</taxon>
        <taxon>Fungi incertae sedis</taxon>
        <taxon>Mucoromycota</taxon>
        <taxon>Mortierellomycotina</taxon>
        <taxon>Mortierellomycetes</taxon>
        <taxon>Mortierellales</taxon>
        <taxon>Mortierellaceae</taxon>
        <taxon>Linnemannia</taxon>
    </lineage>
</organism>
<feature type="region of interest" description="Disordered" evidence="1">
    <location>
        <begin position="1"/>
        <end position="26"/>
    </location>
</feature>
<comment type="caution">
    <text evidence="2">The sequence shown here is derived from an EMBL/GenBank/DDBJ whole genome shotgun (WGS) entry which is preliminary data.</text>
</comment>
<evidence type="ECO:0000313" key="3">
    <source>
        <dbReference type="Proteomes" id="UP001194696"/>
    </source>
</evidence>
<dbReference type="EMBL" id="JAAAIM010000505">
    <property type="protein sequence ID" value="KAG0287266.1"/>
    <property type="molecule type" value="Genomic_DNA"/>
</dbReference>
<sequence>MTVPSVTQTDPHTLGGERSATNTKDAVQKIPLVNSTHIFLENVPKPAIKTDLPRSQQRIERIDQLVYCNTLLLLDSLAAHSTEPTLEKAELDWLEER</sequence>
<keyword evidence="3" id="KW-1185">Reference proteome</keyword>
<feature type="compositionally biased region" description="Polar residues" evidence="1">
    <location>
        <begin position="1"/>
        <end position="11"/>
    </location>
</feature>
<dbReference type="Proteomes" id="UP001194696">
    <property type="component" value="Unassembled WGS sequence"/>
</dbReference>
<name>A0ABQ7JZR9_9FUNG</name>
<reference evidence="2 3" key="1">
    <citation type="journal article" date="2020" name="Fungal Divers.">
        <title>Resolving the Mortierellaceae phylogeny through synthesis of multi-gene phylogenetics and phylogenomics.</title>
        <authorList>
            <person name="Vandepol N."/>
            <person name="Liber J."/>
            <person name="Desiro A."/>
            <person name="Na H."/>
            <person name="Kennedy M."/>
            <person name="Barry K."/>
            <person name="Grigoriev I.V."/>
            <person name="Miller A.N."/>
            <person name="O'Donnell K."/>
            <person name="Stajich J.E."/>
            <person name="Bonito G."/>
        </authorList>
    </citation>
    <scope>NUCLEOTIDE SEQUENCE [LARGE SCALE GENOMIC DNA]</scope>
    <source>
        <strain evidence="2 3">AD045</strain>
    </source>
</reference>
<proteinExistence type="predicted"/>